<evidence type="ECO:0000256" key="6">
    <source>
        <dbReference type="ARBA" id="ARBA00023136"/>
    </source>
</evidence>
<feature type="transmembrane region" description="Helical" evidence="7">
    <location>
        <begin position="146"/>
        <end position="163"/>
    </location>
</feature>
<feature type="transmembrane region" description="Helical" evidence="7">
    <location>
        <begin position="445"/>
        <end position="463"/>
    </location>
</feature>
<dbReference type="STRING" id="1000565.METUNv1_01271"/>
<dbReference type="Pfam" id="PF04632">
    <property type="entry name" value="FUSC"/>
    <property type="match status" value="1"/>
</dbReference>
<evidence type="ECO:0000256" key="3">
    <source>
        <dbReference type="ARBA" id="ARBA00022475"/>
    </source>
</evidence>
<dbReference type="PANTHER" id="PTHR30509">
    <property type="entry name" value="P-HYDROXYBENZOIC ACID EFFLUX PUMP SUBUNIT-RELATED"/>
    <property type="match status" value="1"/>
</dbReference>
<feature type="transmembrane region" description="Helical" evidence="7">
    <location>
        <begin position="495"/>
        <end position="514"/>
    </location>
</feature>
<proteinExistence type="predicted"/>
<dbReference type="EMBL" id="AFHG01000036">
    <property type="protein sequence ID" value="EGK72506.1"/>
    <property type="molecule type" value="Genomic_DNA"/>
</dbReference>
<gene>
    <name evidence="8" type="ORF">METUNv1_01271</name>
</gene>
<feature type="transmembrane region" description="Helical" evidence="7">
    <location>
        <begin position="416"/>
        <end position="439"/>
    </location>
</feature>
<evidence type="ECO:0000313" key="9">
    <source>
        <dbReference type="Proteomes" id="UP000005019"/>
    </source>
</evidence>
<name>F5RAB0_METUF</name>
<evidence type="ECO:0000256" key="1">
    <source>
        <dbReference type="ARBA" id="ARBA00004651"/>
    </source>
</evidence>
<keyword evidence="4 7" id="KW-0812">Transmembrane</keyword>
<accession>F5RAB0</accession>
<reference evidence="8 9" key="1">
    <citation type="journal article" date="2011" name="J. Bacteriol.">
        <title>Genome sequence of Methyloversatilis universalis FAM5T, a methylotrophic representative of the order Rhodocyclales.</title>
        <authorList>
            <person name="Kittichotirat W."/>
            <person name="Good N.M."/>
            <person name="Hall R."/>
            <person name="Bringel F."/>
            <person name="Lajus A."/>
            <person name="Medigue C."/>
            <person name="Smalley N.E."/>
            <person name="Beck D."/>
            <person name="Bumgarner R."/>
            <person name="Vuilleumier S."/>
            <person name="Kalyuzhnaya M.G."/>
        </authorList>
    </citation>
    <scope>NUCLEOTIDE SEQUENCE [LARGE SCALE GENOMIC DNA]</scope>
    <source>
        <strain evidence="9">ATCC BAA-1314 / JCM 13912 / FAM5</strain>
    </source>
</reference>
<dbReference type="AlphaFoldDB" id="F5RAB0"/>
<feature type="transmembrane region" description="Helical" evidence="7">
    <location>
        <begin position="112"/>
        <end position="134"/>
    </location>
</feature>
<dbReference type="eggNOG" id="COG1289">
    <property type="taxonomic scope" value="Bacteria"/>
</dbReference>
<sequence length="692" mass="73707">MGGGLTLPGWRDWLFSAKTFAAAMLALYIALAFELPNPYWAMATVYVVAHPLGGATRSKAIYRAAGTVIGAAAAVFFVPLFIHAPLLLSAVIALWTGSLLGLSMLDRSPRSYVFMLAAYSLPMIALPAVDTPLAVFDLAVARSEEILIGIGCASLVSALFFPGRVAPVLGARVDHWLAHAADWAADTLGSAAGHAPARASGRPALAADILALDQFISHLAYDSTREALTGTAHELRGRMSMLLPVLSSLTATVDALRRQPGGVPADLAQQMDEVADWMQRTDRAPAEAGRLVAQLQSAGQAASREQGWSALLVDQTRARLITLTRLWQDCLALRRMIADERPNRQWQPAYRRAGTAMQARHRDAGMMLYAILSASLVTFLACIGWVEMGWADGAQAVIMTAIASCFFAAQDEPAPLVRVFLLAGSIGMVIASVMQFLIIPLAHEFETLVALLAPLFLLIGTLSTQPRYSMLAAILAVNTASFVGIQHAYLTDAAGFINASLAGVAGMMLALVWTRLTRPFGVDLALRRIVRAGREDLAHKAAGRHDGDYAALTARMFDRLGLTLTRLATRSADAAPDGLADLRAGFAVLDLQRAGRRLDGATRSALERVLAAVERHYRHLADHPHAAQPDPRLAFDINATLDAALDAARQAAGPAARAARHALTELKLTLCPPAAVGIPDTSLPPAEVAHAG</sequence>
<protein>
    <submittedName>
        <fullName evidence="8">Fusaric acid resistance protein conserved region</fullName>
    </submittedName>
</protein>
<keyword evidence="3" id="KW-1003">Cell membrane</keyword>
<dbReference type="GO" id="GO:0022857">
    <property type="term" value="F:transmembrane transporter activity"/>
    <property type="evidence" value="ECO:0007669"/>
    <property type="project" value="InterPro"/>
</dbReference>
<dbReference type="Proteomes" id="UP000005019">
    <property type="component" value="Unassembled WGS sequence"/>
</dbReference>
<keyword evidence="5 7" id="KW-1133">Transmembrane helix</keyword>
<keyword evidence="9" id="KW-1185">Reference proteome</keyword>
<organism evidence="8 9">
    <name type="scientific">Methyloversatilis universalis (strain ATCC BAA-1314 / DSM 25237 / JCM 13912 / CCUG 52030 / FAM5)</name>
    <dbReference type="NCBI Taxonomy" id="1000565"/>
    <lineage>
        <taxon>Bacteria</taxon>
        <taxon>Pseudomonadati</taxon>
        <taxon>Pseudomonadota</taxon>
        <taxon>Betaproteobacteria</taxon>
        <taxon>Nitrosomonadales</taxon>
        <taxon>Sterolibacteriaceae</taxon>
        <taxon>Methyloversatilis</taxon>
    </lineage>
</organism>
<dbReference type="PANTHER" id="PTHR30509:SF9">
    <property type="entry name" value="MULTIDRUG RESISTANCE PROTEIN MDTO"/>
    <property type="match status" value="1"/>
</dbReference>
<evidence type="ECO:0000256" key="5">
    <source>
        <dbReference type="ARBA" id="ARBA00022989"/>
    </source>
</evidence>
<comment type="subcellular location">
    <subcellularLocation>
        <location evidence="1">Cell membrane</location>
        <topology evidence="1">Multi-pass membrane protein</topology>
    </subcellularLocation>
</comment>
<feature type="transmembrane region" description="Helical" evidence="7">
    <location>
        <begin position="60"/>
        <end position="80"/>
    </location>
</feature>
<evidence type="ECO:0000256" key="7">
    <source>
        <dbReference type="SAM" id="Phobius"/>
    </source>
</evidence>
<evidence type="ECO:0000313" key="8">
    <source>
        <dbReference type="EMBL" id="EGK72506.1"/>
    </source>
</evidence>
<feature type="transmembrane region" description="Helical" evidence="7">
    <location>
        <begin position="86"/>
        <end position="105"/>
    </location>
</feature>
<dbReference type="RefSeq" id="WP_008059917.1">
    <property type="nucleotide sequence ID" value="NZ_AFHG01000036.1"/>
</dbReference>
<comment type="caution">
    <text evidence="8">The sequence shown here is derived from an EMBL/GenBank/DDBJ whole genome shotgun (WGS) entry which is preliminary data.</text>
</comment>
<feature type="transmembrane region" description="Helical" evidence="7">
    <location>
        <begin position="366"/>
        <end position="386"/>
    </location>
</feature>
<dbReference type="OrthoDB" id="6538131at2"/>
<feature type="transmembrane region" description="Helical" evidence="7">
    <location>
        <begin position="470"/>
        <end position="489"/>
    </location>
</feature>
<evidence type="ECO:0000256" key="4">
    <source>
        <dbReference type="ARBA" id="ARBA00022692"/>
    </source>
</evidence>
<keyword evidence="2" id="KW-0813">Transport</keyword>
<evidence type="ECO:0000256" key="2">
    <source>
        <dbReference type="ARBA" id="ARBA00022448"/>
    </source>
</evidence>
<dbReference type="InterPro" id="IPR006726">
    <property type="entry name" value="PHBA_efflux_AaeB/fusaric-R"/>
</dbReference>
<feature type="transmembrane region" description="Helical" evidence="7">
    <location>
        <begin position="20"/>
        <end position="48"/>
    </location>
</feature>
<keyword evidence="6 7" id="KW-0472">Membrane</keyword>
<dbReference type="GO" id="GO:0005886">
    <property type="term" value="C:plasma membrane"/>
    <property type="evidence" value="ECO:0007669"/>
    <property type="project" value="UniProtKB-SubCell"/>
</dbReference>